<accession>A0A0J9X6E8</accession>
<dbReference type="EMBL" id="CCBN010000004">
    <property type="protein sequence ID" value="CDO53025.1"/>
    <property type="molecule type" value="Genomic_DNA"/>
</dbReference>
<protein>
    <submittedName>
        <fullName evidence="14">Similar to Saccharomyces cerevisiae YOR290C SNF2 Catalytic subunit of the SWI/SNF chromatin remodeling complex involved in transcriptional regulation</fullName>
    </submittedName>
</protein>
<dbReference type="PANTHER" id="PTHR10799">
    <property type="entry name" value="SNF2/RAD54 HELICASE FAMILY"/>
    <property type="match status" value="1"/>
</dbReference>
<dbReference type="InterPro" id="IPR036427">
    <property type="entry name" value="Bromodomain-like_sf"/>
</dbReference>
<dbReference type="GO" id="GO:0005634">
    <property type="term" value="C:nucleus"/>
    <property type="evidence" value="ECO:0007669"/>
    <property type="project" value="UniProtKB-SubCell"/>
</dbReference>
<feature type="compositionally biased region" description="Basic residues" evidence="9">
    <location>
        <begin position="1685"/>
        <end position="1697"/>
    </location>
</feature>
<dbReference type="InterPro" id="IPR000330">
    <property type="entry name" value="SNF2_N"/>
</dbReference>
<evidence type="ECO:0000256" key="7">
    <source>
        <dbReference type="ARBA" id="ARBA00023242"/>
    </source>
</evidence>
<dbReference type="SMART" id="SM00297">
    <property type="entry name" value="BROMO"/>
    <property type="match status" value="1"/>
</dbReference>
<dbReference type="Proteomes" id="UP000242525">
    <property type="component" value="Unassembled WGS sequence"/>
</dbReference>
<keyword evidence="7" id="KW-0539">Nucleus</keyword>
<feature type="compositionally biased region" description="Basic and acidic residues" evidence="9">
    <location>
        <begin position="1434"/>
        <end position="1445"/>
    </location>
</feature>
<evidence type="ECO:0000313" key="14">
    <source>
        <dbReference type="EMBL" id="CDO53025.1"/>
    </source>
</evidence>
<evidence type="ECO:0000256" key="2">
    <source>
        <dbReference type="ARBA" id="ARBA00022741"/>
    </source>
</evidence>
<reference evidence="14" key="1">
    <citation type="submission" date="2014-03" db="EMBL/GenBank/DDBJ databases">
        <authorList>
            <person name="Casaregola S."/>
        </authorList>
    </citation>
    <scope>NUCLEOTIDE SEQUENCE [LARGE SCALE GENOMIC DNA]</scope>
    <source>
        <strain evidence="14">CLIB 918</strain>
    </source>
</reference>
<keyword evidence="4" id="KW-0347">Helicase</keyword>
<dbReference type="SMART" id="SM01314">
    <property type="entry name" value="SnAC"/>
    <property type="match status" value="1"/>
</dbReference>
<feature type="compositionally biased region" description="Acidic residues" evidence="9">
    <location>
        <begin position="1640"/>
        <end position="1656"/>
    </location>
</feature>
<feature type="region of interest" description="Disordered" evidence="9">
    <location>
        <begin position="1165"/>
        <end position="1232"/>
    </location>
</feature>
<feature type="compositionally biased region" description="Low complexity" evidence="9">
    <location>
        <begin position="198"/>
        <end position="216"/>
    </location>
</feature>
<dbReference type="STRING" id="1173061.A0A0J9X6E8"/>
<dbReference type="GO" id="GO:0006302">
    <property type="term" value="P:double-strand break repair"/>
    <property type="evidence" value="ECO:0007669"/>
    <property type="project" value="UniProtKB-ARBA"/>
</dbReference>
<feature type="region of interest" description="Disordered" evidence="9">
    <location>
        <begin position="1393"/>
        <end position="1753"/>
    </location>
</feature>
<dbReference type="SUPFAM" id="SSF47370">
    <property type="entry name" value="Bromodomain"/>
    <property type="match status" value="1"/>
</dbReference>
<dbReference type="InterPro" id="IPR029295">
    <property type="entry name" value="SnAC"/>
</dbReference>
<feature type="region of interest" description="Disordered" evidence="9">
    <location>
        <begin position="150"/>
        <end position="217"/>
    </location>
</feature>
<dbReference type="PROSITE" id="PS51192">
    <property type="entry name" value="HELICASE_ATP_BIND_1"/>
    <property type="match status" value="1"/>
</dbReference>
<keyword evidence="5" id="KW-0067">ATP-binding</keyword>
<dbReference type="PROSITE" id="PS50014">
    <property type="entry name" value="BROMODOMAIN_2"/>
    <property type="match status" value="1"/>
</dbReference>
<dbReference type="InterPro" id="IPR014012">
    <property type="entry name" value="HSA_dom"/>
</dbReference>
<feature type="compositionally biased region" description="Basic residues" evidence="9">
    <location>
        <begin position="1424"/>
        <end position="1433"/>
    </location>
</feature>
<feature type="domain" description="Helicase C-terminal" evidence="12">
    <location>
        <begin position="861"/>
        <end position="1024"/>
    </location>
</feature>
<name>A0A0J9X6E8_GEOCN</name>
<evidence type="ECO:0000256" key="4">
    <source>
        <dbReference type="ARBA" id="ARBA00022806"/>
    </source>
</evidence>
<dbReference type="InterPro" id="IPR038718">
    <property type="entry name" value="SNF2-like_sf"/>
</dbReference>
<dbReference type="GO" id="GO:0005524">
    <property type="term" value="F:ATP binding"/>
    <property type="evidence" value="ECO:0007669"/>
    <property type="project" value="UniProtKB-KW"/>
</dbReference>
<dbReference type="PROSITE" id="PS51204">
    <property type="entry name" value="HSA"/>
    <property type="match status" value="1"/>
</dbReference>
<evidence type="ECO:0000259" key="12">
    <source>
        <dbReference type="PROSITE" id="PS51194"/>
    </source>
</evidence>
<feature type="compositionally biased region" description="Basic and acidic residues" evidence="9">
    <location>
        <begin position="1564"/>
        <end position="1615"/>
    </location>
</feature>
<dbReference type="Gene3D" id="1.20.5.170">
    <property type="match status" value="1"/>
</dbReference>
<dbReference type="InterPro" id="IPR001650">
    <property type="entry name" value="Helicase_C-like"/>
</dbReference>
<dbReference type="SMART" id="SM00487">
    <property type="entry name" value="DEXDc"/>
    <property type="match status" value="1"/>
</dbReference>
<dbReference type="FunFam" id="3.40.50.10810:FF:000008">
    <property type="entry name" value="Chromatin structure-remodeling complex subunit snf21"/>
    <property type="match status" value="1"/>
</dbReference>
<dbReference type="Pfam" id="PF00176">
    <property type="entry name" value="SNF2-rel_dom"/>
    <property type="match status" value="1"/>
</dbReference>
<dbReference type="GO" id="GO:0016787">
    <property type="term" value="F:hydrolase activity"/>
    <property type="evidence" value="ECO:0007669"/>
    <property type="project" value="UniProtKB-KW"/>
</dbReference>
<dbReference type="Gene3D" id="3.40.50.300">
    <property type="entry name" value="P-loop containing nucleotide triphosphate hydrolases"/>
    <property type="match status" value="1"/>
</dbReference>
<dbReference type="SMART" id="SM00490">
    <property type="entry name" value="HELICc"/>
    <property type="match status" value="1"/>
</dbReference>
<dbReference type="Gene3D" id="3.40.50.10810">
    <property type="entry name" value="Tandem AAA-ATPase domain"/>
    <property type="match status" value="1"/>
</dbReference>
<feature type="compositionally biased region" description="Low complexity" evidence="9">
    <location>
        <begin position="69"/>
        <end position="86"/>
    </location>
</feature>
<dbReference type="OrthoDB" id="5857104at2759"/>
<keyword evidence="6 8" id="KW-0103">Bromodomain</keyword>
<dbReference type="SUPFAM" id="SSF52540">
    <property type="entry name" value="P-loop containing nucleoside triphosphate hydrolases"/>
    <property type="match status" value="2"/>
</dbReference>
<dbReference type="InterPro" id="IPR014001">
    <property type="entry name" value="Helicase_ATP-bd"/>
</dbReference>
<dbReference type="InterPro" id="IPR027417">
    <property type="entry name" value="P-loop_NTPase"/>
</dbReference>
<dbReference type="PROSITE" id="PS51194">
    <property type="entry name" value="HELICASE_CTER"/>
    <property type="match status" value="1"/>
</dbReference>
<evidence type="ECO:0000259" key="11">
    <source>
        <dbReference type="PROSITE" id="PS51192"/>
    </source>
</evidence>
<evidence type="ECO:0000259" key="10">
    <source>
        <dbReference type="PROSITE" id="PS50014"/>
    </source>
</evidence>
<dbReference type="Pfam" id="PF00271">
    <property type="entry name" value="Helicase_C"/>
    <property type="match status" value="1"/>
</dbReference>
<dbReference type="GO" id="GO:0140008">
    <property type="term" value="F:histone H4 reader activity"/>
    <property type="evidence" value="ECO:0007669"/>
    <property type="project" value="UniProtKB-ARBA"/>
</dbReference>
<dbReference type="GO" id="GO:0006338">
    <property type="term" value="P:chromatin remodeling"/>
    <property type="evidence" value="ECO:0007669"/>
    <property type="project" value="UniProtKB-ARBA"/>
</dbReference>
<feature type="compositionally biased region" description="Low complexity" evidence="9">
    <location>
        <begin position="1510"/>
        <end position="1521"/>
    </location>
</feature>
<feature type="compositionally biased region" description="Polar residues" evidence="9">
    <location>
        <begin position="1477"/>
        <end position="1509"/>
    </location>
</feature>
<dbReference type="Pfam" id="PF07529">
    <property type="entry name" value="HSA"/>
    <property type="match status" value="1"/>
</dbReference>
<evidence type="ECO:0000256" key="3">
    <source>
        <dbReference type="ARBA" id="ARBA00022801"/>
    </source>
</evidence>
<evidence type="ECO:0000256" key="5">
    <source>
        <dbReference type="ARBA" id="ARBA00022840"/>
    </source>
</evidence>
<dbReference type="GO" id="GO:0010468">
    <property type="term" value="P:regulation of gene expression"/>
    <property type="evidence" value="ECO:0007669"/>
    <property type="project" value="UniProtKB-ARBA"/>
</dbReference>
<dbReference type="GO" id="GO:0006366">
    <property type="term" value="P:transcription by RNA polymerase II"/>
    <property type="evidence" value="ECO:0007669"/>
    <property type="project" value="UniProtKB-ARBA"/>
</dbReference>
<sequence>MPQQAVYASAQSDPNALLKTIRSKDDLQRLFSRWQELKKQYGDNVNQNQEYIQLSIALNEFSRQKEQRVAQQRQQSQSTPSQPSVAYPQAYSMQQPIMTTQPMPVTSISQSSINSVNSLSTAPPQHQYNTFKLQAQPQALAYNISTQQRRAATQVNQPTSYAAEQHITHSQPPTPISHTQSTTPVSTDTPHSNALKASPFPDSPSSTTSVRRSTITAQSGSVSRLDLLGIKGMVDPENLLPSPEKFSINDPVPFIPSLMPKSLDVRKMKLERERDISDRILMRVKDLYKSFDGGYDIDLPQSLDTLTESEIDRLVEFKALTLVNKQKALRGDIVSDFFFFNTVAMNEGNQVHFTRMKRPTLLEVNITEQFDLQQRSERSRQENQKKREYIESVCKQSRAVHSHIIIRNDKRTKFGKGIVSMHSIIEKEEQKRIERTAKQRLQALKANDEEAYIKLLDQTKDTRITHLLKQTNSFLDSLAQAVKTQQKATRAIRTDNSTYINSVDEEENDSSDDQNGKVDYYAVAHRIKEVITKQPSILVGGTLKEYQLKGLQWMVSLYNNKLNGILADEMGLGKTIQSLSLITYLIEVKHIPGPFLVLVPLSTLTNWTLEFQRWAPSVKIVVYKGPPNARKSLQHIVKSGDFQVLLTTYEYVIRDKAVLSRIKWEHMIIDEGHRMKNTQSKLSATLTQFYTTKYRLILTGTPLQNNLPELWALLNFVLPKIFNSVKSFDEWFNTPFENTGGQDKMDLSEEETLLVIRRLHKVLRPFLLRRLKKDVEKDLPDKVERVIKCKMSALQSSLYQQVLKYKKLVGGSGSTRGLNNKLMQLRKVCNHPFVFEEVENLIDPSHSSSDLLWRTAGKFELLDRIIPKFQKTGHRILVFFQMTQIMDIMEDFLRYRDVKYLRLDGGTKADERTELLQKFNAPNSPYFAFLLSTRAGGLGLNLQTADTVIIYDTDWNPHQDLQAQDRAHRIGQTKEVRILRLITEGSVEENILARAHQKLEIDGKVIQAGKFDNKSTPEEQEAFLRSLLEQEEKRRSNKKEEDEELDDDELNEILARTDEERVLFAEIDRERNLTSDYGKGRQFDRLFDEHELPEEYQEEYLKQAIEPEPVVENYGRGARERKVTHYDDGLTEEQWLEAIENDYDSPEAAFAREKMTRQRESEKIVEVEDSLSPGEALTPNASVPVSGVKRKRGRGVVSESVTPMDSPAPSRAGTPVSVIGNSRRKTKGRPAKVKETLTPFKRAKLTEHLTTLFELMEEAIDDEDPDDPDRKRIEIFLELPDKKQYPDYYKKIKSPIACEIIENRIKTNQYQSIDEFRADVKLMFDNARKYNVAGSLVVEDANVLEALVEEKAHEIIAQEELEIKREPLDSVAMPDAKIEEAISEIKNGGFSGIGSAFKHSDPETDSNATTELESSESKPLVKETRKRKRAAPLKKKEENKEETKKSGPNLRSSPVTRGSPATRSTRASPATRAGIATRSSPLTRSGPATRSSPSITNKSKANDFKNGTVSDSSGKSSTRSSPALSKLKATKVTKSKGNGHASRTNSMDKNKEEDDMAFEVTSDEENHTPAKTRAKDQTKNKDDGKAKSRTRVKDDDKSKDKVKPKDGRLKGDTKIKANNKLKSKEGGKADMNFIGKSSITDDDDVDDDNDDEEENEEKAPTKKRKRTMTNSDNNKAKTPEASKPITKKKRTVKRKGKEHPALAQAEQGMVDPKDAQSKLAPEFKTTLAATTTASLESSKLDSEFLESGTDEDL</sequence>
<organism evidence="14 15">
    <name type="scientific">Geotrichum candidum</name>
    <name type="common">Oospora lactis</name>
    <name type="synonym">Dipodascus geotrichum</name>
    <dbReference type="NCBI Taxonomy" id="1173061"/>
    <lineage>
        <taxon>Eukaryota</taxon>
        <taxon>Fungi</taxon>
        <taxon>Dikarya</taxon>
        <taxon>Ascomycota</taxon>
        <taxon>Saccharomycotina</taxon>
        <taxon>Dipodascomycetes</taxon>
        <taxon>Dipodascales</taxon>
        <taxon>Dipodascaceae</taxon>
        <taxon>Geotrichum</taxon>
    </lineage>
</organism>
<feature type="compositionally biased region" description="Acidic residues" evidence="9">
    <location>
        <begin position="1553"/>
        <end position="1563"/>
    </location>
</feature>
<feature type="region of interest" description="Disordered" evidence="9">
    <location>
        <begin position="1031"/>
        <end position="1050"/>
    </location>
</feature>
<dbReference type="FunFam" id="3.40.50.300:FF:000843">
    <property type="entry name" value="Chromatin structure-remodeling complex subunit snf21"/>
    <property type="match status" value="1"/>
</dbReference>
<evidence type="ECO:0000259" key="13">
    <source>
        <dbReference type="PROSITE" id="PS51204"/>
    </source>
</evidence>
<dbReference type="CDD" id="cd18793">
    <property type="entry name" value="SF2_C_SNF"/>
    <property type="match status" value="1"/>
</dbReference>
<evidence type="ECO:0000256" key="8">
    <source>
        <dbReference type="PROSITE-ProRule" id="PRU00035"/>
    </source>
</evidence>
<dbReference type="Pfam" id="PF14619">
    <property type="entry name" value="SnAC"/>
    <property type="match status" value="1"/>
</dbReference>
<dbReference type="InterPro" id="IPR049730">
    <property type="entry name" value="SNF2/RAD54-like_C"/>
</dbReference>
<dbReference type="InterPro" id="IPR001487">
    <property type="entry name" value="Bromodomain"/>
</dbReference>
<feature type="domain" description="Helicase ATP-binding" evidence="11">
    <location>
        <begin position="555"/>
        <end position="720"/>
    </location>
</feature>
<evidence type="ECO:0000256" key="1">
    <source>
        <dbReference type="ARBA" id="ARBA00004123"/>
    </source>
</evidence>
<dbReference type="GO" id="GO:0004386">
    <property type="term" value="F:helicase activity"/>
    <property type="evidence" value="ECO:0007669"/>
    <property type="project" value="UniProtKB-KW"/>
</dbReference>
<feature type="compositionally biased region" description="Polar residues" evidence="9">
    <location>
        <begin position="150"/>
        <end position="192"/>
    </location>
</feature>
<dbReference type="PRINTS" id="PR00503">
    <property type="entry name" value="BROMODOMAIN"/>
</dbReference>
<keyword evidence="2" id="KW-0547">Nucleotide-binding</keyword>
<dbReference type="CDD" id="cd17996">
    <property type="entry name" value="DEXHc_SMARCA2_SMARCA4"/>
    <property type="match status" value="1"/>
</dbReference>
<comment type="caution">
    <text evidence="14">The sequence shown here is derived from an EMBL/GenBank/DDBJ whole genome shotgun (WGS) entry which is preliminary data.</text>
</comment>
<dbReference type="GO" id="GO:0042393">
    <property type="term" value="F:histone binding"/>
    <property type="evidence" value="ECO:0007669"/>
    <property type="project" value="InterPro"/>
</dbReference>
<feature type="domain" description="HSA" evidence="13">
    <location>
        <begin position="374"/>
        <end position="446"/>
    </location>
</feature>
<evidence type="ECO:0000313" key="15">
    <source>
        <dbReference type="Proteomes" id="UP000242525"/>
    </source>
</evidence>
<evidence type="ECO:0000256" key="9">
    <source>
        <dbReference type="SAM" id="MobiDB-lite"/>
    </source>
</evidence>
<feature type="region of interest" description="Disordered" evidence="9">
    <location>
        <begin position="66"/>
        <end position="86"/>
    </location>
</feature>
<keyword evidence="3" id="KW-0378">Hydrolase</keyword>
<dbReference type="Pfam" id="PF00439">
    <property type="entry name" value="Bromodomain"/>
    <property type="match status" value="1"/>
</dbReference>
<keyword evidence="15" id="KW-1185">Reference proteome</keyword>
<feature type="compositionally biased region" description="Polar residues" evidence="9">
    <location>
        <begin position="1449"/>
        <end position="1468"/>
    </location>
</feature>
<feature type="compositionally biased region" description="Acidic residues" evidence="9">
    <location>
        <begin position="1041"/>
        <end position="1050"/>
    </location>
</feature>
<feature type="domain" description="Bromo" evidence="10">
    <location>
        <begin position="1268"/>
        <end position="1338"/>
    </location>
</feature>
<comment type="subcellular location">
    <subcellularLocation>
        <location evidence="1">Nucleus</location>
    </subcellularLocation>
</comment>
<feature type="compositionally biased region" description="Low complexity" evidence="9">
    <location>
        <begin position="1724"/>
        <end position="1737"/>
    </location>
</feature>
<dbReference type="Gene3D" id="1.20.920.10">
    <property type="entry name" value="Bromodomain-like"/>
    <property type="match status" value="1"/>
</dbReference>
<proteinExistence type="predicted"/>
<feature type="compositionally biased region" description="Basic and acidic residues" evidence="9">
    <location>
        <begin position="1031"/>
        <end position="1040"/>
    </location>
</feature>
<evidence type="ECO:0000256" key="6">
    <source>
        <dbReference type="ARBA" id="ARBA00023117"/>
    </source>
</evidence>
<gene>
    <name evidence="14" type="ORF">BN980_GECA04s03024g</name>
</gene>
<feature type="compositionally biased region" description="Basic residues" evidence="9">
    <location>
        <begin position="1222"/>
        <end position="1231"/>
    </location>
</feature>